<sequence>METSPAIQLQQKIIAFINSLKDDGISYIGLSIAGDESHFLPDVKIDTMLLDGKPFTSQHYFPATDIESTVILRTKETQ</sequence>
<gene>
    <name evidence="1" type="ORF">EG028_10165</name>
</gene>
<evidence type="ECO:0000313" key="1">
    <source>
        <dbReference type="EMBL" id="RPD41659.1"/>
    </source>
</evidence>
<proteinExistence type="predicted"/>
<organism evidence="1 2">
    <name type="scientific">Chitinophaga barathri</name>
    <dbReference type="NCBI Taxonomy" id="1647451"/>
    <lineage>
        <taxon>Bacteria</taxon>
        <taxon>Pseudomonadati</taxon>
        <taxon>Bacteroidota</taxon>
        <taxon>Chitinophagia</taxon>
        <taxon>Chitinophagales</taxon>
        <taxon>Chitinophagaceae</taxon>
        <taxon>Chitinophaga</taxon>
    </lineage>
</organism>
<comment type="caution">
    <text evidence="1">The sequence shown here is derived from an EMBL/GenBank/DDBJ whole genome shotgun (WGS) entry which is preliminary data.</text>
</comment>
<dbReference type="EMBL" id="RMBX01000004">
    <property type="protein sequence ID" value="RPD41659.1"/>
    <property type="molecule type" value="Genomic_DNA"/>
</dbReference>
<evidence type="ECO:0000313" key="2">
    <source>
        <dbReference type="Proteomes" id="UP000279089"/>
    </source>
</evidence>
<protein>
    <submittedName>
        <fullName evidence="1">Uncharacterized protein</fullName>
    </submittedName>
</protein>
<keyword evidence="2" id="KW-1185">Reference proteome</keyword>
<reference evidence="2" key="1">
    <citation type="submission" date="2018-11" db="EMBL/GenBank/DDBJ databases">
        <title>Chitinophaga lutea sp.nov., isolate from arsenic contaminated soil.</title>
        <authorList>
            <person name="Zong Y."/>
        </authorList>
    </citation>
    <scope>NUCLEOTIDE SEQUENCE [LARGE SCALE GENOMIC DNA]</scope>
    <source>
        <strain evidence="2">YLT18</strain>
    </source>
</reference>
<accession>A0A3N4MPS0</accession>
<dbReference type="RefSeq" id="WP_120516039.1">
    <property type="nucleotide sequence ID" value="NZ_QXZY01000005.1"/>
</dbReference>
<name>A0A3N4MPS0_9BACT</name>
<dbReference type="Proteomes" id="UP000279089">
    <property type="component" value="Unassembled WGS sequence"/>
</dbReference>
<dbReference type="OrthoDB" id="679663at2"/>
<dbReference type="AlphaFoldDB" id="A0A3N4MPS0"/>